<organism evidence="2 3">
    <name type="scientific">candidate division WOR-3 bacterium</name>
    <dbReference type="NCBI Taxonomy" id="2052148"/>
    <lineage>
        <taxon>Bacteria</taxon>
        <taxon>Bacteria division WOR-3</taxon>
    </lineage>
</organism>
<dbReference type="Pfam" id="PF13646">
    <property type="entry name" value="HEAT_2"/>
    <property type="match status" value="1"/>
</dbReference>
<dbReference type="Gene3D" id="1.25.10.10">
    <property type="entry name" value="Leucine-rich Repeat Variant"/>
    <property type="match status" value="1"/>
</dbReference>
<evidence type="ECO:0000313" key="3">
    <source>
        <dbReference type="Proteomes" id="UP000779900"/>
    </source>
</evidence>
<keyword evidence="1" id="KW-0732">Signal</keyword>
<proteinExistence type="predicted"/>
<dbReference type="SMART" id="SM00567">
    <property type="entry name" value="EZ_HEAT"/>
    <property type="match status" value="3"/>
</dbReference>
<feature type="chain" id="PRO_5037006199" description="HEAT repeat domain-containing protein" evidence="1">
    <location>
        <begin position="17"/>
        <end position="1134"/>
    </location>
</feature>
<dbReference type="InterPro" id="IPR021133">
    <property type="entry name" value="HEAT_type_2"/>
</dbReference>
<evidence type="ECO:0000256" key="1">
    <source>
        <dbReference type="SAM" id="SignalP"/>
    </source>
</evidence>
<sequence length="1134" mass="123424">MRAMVLILAMAVPAVAGVKQYDPETWFEQDPTPIPIGEGRSSKSEYRIPVDSIGNPLDYAGARIGLDVRNVELPRGWEGGYRYCCRFDVIDLVASRPLFMKQWAESISSLVVDGQRSAGPAGVAPTAIGILAWDDLWRRPHSPSDTSVWVFVEQHLGAWLSPEHLRAFAALYDALEKADGRLRWDKRGLTGKDSAFFRANPGYYLAPDGKRLADLTGNTEDQLGFIARARRFPCYEPVTRFGGIATAVRTYVADVQRLGPSGLLRPGAKADTIITFDSPIGTIVVSGFGNDTLRTDAAVELDLGGDDVYSNNAGATSFDRPVSVCLDLAGNDRYDAQTSSYVQGFGFMGVGMLVDLAGNDVYEAKHFSQGAGIMGVGVLWDKAGNDSFSAHAFCQGAGMFGLGMTLDDSGDDVFDCASNGQGSATTLGLGILSDLAGNDKYRLACDSTKDAMGGLAGYGQGGALSFRAYPWEKKLVAYGGVGMLVDDKGNDDYVSKGWNCQGGSYIMSLGVLVDNEGNDHYDCGTGQGSGIHVTNAILIDRKGDDMYEGGFRAGGSGSDRSPGFLIDYEGNDTYKSSTSSYGTACKPFAYSLFIDYQGDDKYICEKPKGPVLMNDWHSFGGVWPESDPNAWPYAICLDLGGNDGYQVRNRANNSETHSFGHGIFLDMEWKGGDVIGNVSPPFPGFRMTLAPPQREEAYMYELEGGNLGRFGAVGRILAEDWKKRDVVLHLLRLRSGGNRDYMECIHHWIQRGPTGGKVSLNVPSLLSSNDPEVRTIVADDIGLWNISNAEGALIEVAEKDSSAQVRRFALRSLIRLESAKALPLAWRLAGNDTSEDVRRMAVSLIGKVRPSGEVLPLLANVLENDKASSVRCAAADAIGNIGEPAGIEPLRKAVRDMTEAAKTGTVPRAERSEGLSPVFAGYTDFYLLRACGKALCALYQIEGIDLLIKSMSFPSIDAFYNYDRNVPNYISTYAGFDLPDSERYVQAKWQAWFDTHRDSINIKFNADAYKAWTTLSDSLRDLPDSAQIARYEAFLKHFPSYDRARKELAGKLNGIAWSLATAPKGSRGSSPKLALKHALRAVELSDDPNIWDTAIEAYLANGMKADALRACKEALARHPNEQMLKDRLAQLERK</sequence>
<comment type="caution">
    <text evidence="2">The sequence shown here is derived from an EMBL/GenBank/DDBJ whole genome shotgun (WGS) entry which is preliminary data.</text>
</comment>
<reference evidence="2" key="1">
    <citation type="submission" date="2019-03" db="EMBL/GenBank/DDBJ databases">
        <title>Lake Tanganyika Metagenome-Assembled Genomes (MAGs).</title>
        <authorList>
            <person name="Tran P."/>
        </authorList>
    </citation>
    <scope>NUCLEOTIDE SEQUENCE</scope>
    <source>
        <strain evidence="2">K_DeepCast_150m_m2_040</strain>
    </source>
</reference>
<dbReference type="Gene3D" id="1.25.40.10">
    <property type="entry name" value="Tetratricopeptide repeat domain"/>
    <property type="match status" value="1"/>
</dbReference>
<gene>
    <name evidence="2" type="ORF">FJY68_06995</name>
</gene>
<dbReference type="Proteomes" id="UP000779900">
    <property type="component" value="Unassembled WGS sequence"/>
</dbReference>
<feature type="signal peptide" evidence="1">
    <location>
        <begin position="1"/>
        <end position="16"/>
    </location>
</feature>
<accession>A0A937XIA8</accession>
<evidence type="ECO:0000313" key="2">
    <source>
        <dbReference type="EMBL" id="MBM3331585.1"/>
    </source>
</evidence>
<evidence type="ECO:0008006" key="4">
    <source>
        <dbReference type="Google" id="ProtNLM"/>
    </source>
</evidence>
<dbReference type="InterPro" id="IPR016024">
    <property type="entry name" value="ARM-type_fold"/>
</dbReference>
<dbReference type="AlphaFoldDB" id="A0A937XIA8"/>
<name>A0A937XIA8_UNCW3</name>
<dbReference type="SUPFAM" id="SSF48371">
    <property type="entry name" value="ARM repeat"/>
    <property type="match status" value="1"/>
</dbReference>
<dbReference type="InterPro" id="IPR004155">
    <property type="entry name" value="PBS_lyase_HEAT"/>
</dbReference>
<dbReference type="EMBL" id="VGIR01000036">
    <property type="protein sequence ID" value="MBM3331585.1"/>
    <property type="molecule type" value="Genomic_DNA"/>
</dbReference>
<protein>
    <recommendedName>
        <fullName evidence="4">HEAT repeat domain-containing protein</fullName>
    </recommendedName>
</protein>
<dbReference type="InterPro" id="IPR011990">
    <property type="entry name" value="TPR-like_helical_dom_sf"/>
</dbReference>
<dbReference type="InterPro" id="IPR011989">
    <property type="entry name" value="ARM-like"/>
</dbReference>
<dbReference type="PROSITE" id="PS50077">
    <property type="entry name" value="HEAT_REPEAT"/>
    <property type="match status" value="1"/>
</dbReference>